<dbReference type="PANTHER" id="PTHR10000:SF8">
    <property type="entry name" value="HAD SUPERFAMILY HYDROLASE-LIKE, TYPE 3"/>
    <property type="match status" value="1"/>
</dbReference>
<dbReference type="CDD" id="cd07516">
    <property type="entry name" value="HAD_Pase"/>
    <property type="match status" value="1"/>
</dbReference>
<sequence>MIRLLATDLDGTLLGSDGALSARTSDALAAADAAGLTVVFVTGRPIRWAEEVFEHVGPHGVAIVSNGAVVYDVAAGAVRATRAIDPVVGLEVVSLIRAAVPGTGFAVEQVGGISFEADFLHDHPVPDGARSGTVEEIFDGPAVKLLARHESVDAQEFWRRAEDAVGDRVVVTWSSSTALLEISAAGVTKATTLAQLCESLGLAREEVAAIGDMPNDIAMLQWAGTSYAMGNAHDSVRAVADHLAPTNDEDGVAQVVEGLLAAR</sequence>
<dbReference type="GO" id="GO:0000287">
    <property type="term" value="F:magnesium ion binding"/>
    <property type="evidence" value="ECO:0007669"/>
    <property type="project" value="TreeGrafter"/>
</dbReference>
<dbReference type="SFLD" id="SFLDG01140">
    <property type="entry name" value="C2.B:_Phosphomannomutase_and_P"/>
    <property type="match status" value="1"/>
</dbReference>
<dbReference type="SFLD" id="SFLDS00003">
    <property type="entry name" value="Haloacid_Dehalogenase"/>
    <property type="match status" value="1"/>
</dbReference>
<accession>A0A917BJ34</accession>
<evidence type="ECO:0000313" key="1">
    <source>
        <dbReference type="EMBL" id="GGF48006.1"/>
    </source>
</evidence>
<dbReference type="AlphaFoldDB" id="A0A917BJ34"/>
<dbReference type="InterPro" id="IPR006379">
    <property type="entry name" value="HAD-SF_hydro_IIB"/>
</dbReference>
<evidence type="ECO:0000313" key="2">
    <source>
        <dbReference type="Proteomes" id="UP000649179"/>
    </source>
</evidence>
<dbReference type="EMBL" id="BMKQ01000001">
    <property type="protein sequence ID" value="GGF48006.1"/>
    <property type="molecule type" value="Genomic_DNA"/>
</dbReference>
<organism evidence="1 2">
    <name type="scientific">Marmoricola endophyticus</name>
    <dbReference type="NCBI Taxonomy" id="2040280"/>
    <lineage>
        <taxon>Bacteria</taxon>
        <taxon>Bacillati</taxon>
        <taxon>Actinomycetota</taxon>
        <taxon>Actinomycetes</taxon>
        <taxon>Propionibacteriales</taxon>
        <taxon>Nocardioidaceae</taxon>
        <taxon>Marmoricola</taxon>
    </lineage>
</organism>
<dbReference type="RefSeq" id="WP_188779850.1">
    <property type="nucleotide sequence ID" value="NZ_BMKQ01000001.1"/>
</dbReference>
<dbReference type="Gene3D" id="3.40.50.1000">
    <property type="entry name" value="HAD superfamily/HAD-like"/>
    <property type="match status" value="1"/>
</dbReference>
<dbReference type="Pfam" id="PF08282">
    <property type="entry name" value="Hydrolase_3"/>
    <property type="match status" value="1"/>
</dbReference>
<dbReference type="InterPro" id="IPR000150">
    <property type="entry name" value="Cof"/>
</dbReference>
<keyword evidence="2" id="KW-1185">Reference proteome</keyword>
<dbReference type="SUPFAM" id="SSF56784">
    <property type="entry name" value="HAD-like"/>
    <property type="match status" value="1"/>
</dbReference>
<gene>
    <name evidence="1" type="ORF">GCM10011519_22500</name>
</gene>
<dbReference type="PANTHER" id="PTHR10000">
    <property type="entry name" value="PHOSPHOSERINE PHOSPHATASE"/>
    <property type="match status" value="1"/>
</dbReference>
<dbReference type="InterPro" id="IPR036412">
    <property type="entry name" value="HAD-like_sf"/>
</dbReference>
<dbReference type="GO" id="GO:0005829">
    <property type="term" value="C:cytosol"/>
    <property type="evidence" value="ECO:0007669"/>
    <property type="project" value="TreeGrafter"/>
</dbReference>
<dbReference type="NCBIfam" id="TIGR01484">
    <property type="entry name" value="HAD-SF-IIB"/>
    <property type="match status" value="1"/>
</dbReference>
<comment type="caution">
    <text evidence="1">The sequence shown here is derived from an EMBL/GenBank/DDBJ whole genome shotgun (WGS) entry which is preliminary data.</text>
</comment>
<dbReference type="InterPro" id="IPR023214">
    <property type="entry name" value="HAD_sf"/>
</dbReference>
<name>A0A917BJ34_9ACTN</name>
<proteinExistence type="predicted"/>
<reference evidence="1" key="1">
    <citation type="journal article" date="2014" name="Int. J. Syst. Evol. Microbiol.">
        <title>Complete genome sequence of Corynebacterium casei LMG S-19264T (=DSM 44701T), isolated from a smear-ripened cheese.</title>
        <authorList>
            <consortium name="US DOE Joint Genome Institute (JGI-PGF)"/>
            <person name="Walter F."/>
            <person name="Albersmeier A."/>
            <person name="Kalinowski J."/>
            <person name="Ruckert C."/>
        </authorList>
    </citation>
    <scope>NUCLEOTIDE SEQUENCE</scope>
    <source>
        <strain evidence="1">CGMCC 1.16067</strain>
    </source>
</reference>
<dbReference type="Gene3D" id="3.30.1240.10">
    <property type="match status" value="1"/>
</dbReference>
<protein>
    <submittedName>
        <fullName evidence="1">Hydrolase</fullName>
    </submittedName>
</protein>
<keyword evidence="1" id="KW-0378">Hydrolase</keyword>
<reference evidence="1" key="2">
    <citation type="submission" date="2020-09" db="EMBL/GenBank/DDBJ databases">
        <authorList>
            <person name="Sun Q."/>
            <person name="Zhou Y."/>
        </authorList>
    </citation>
    <scope>NUCLEOTIDE SEQUENCE</scope>
    <source>
        <strain evidence="1">CGMCC 1.16067</strain>
    </source>
</reference>
<dbReference type="GO" id="GO:0016791">
    <property type="term" value="F:phosphatase activity"/>
    <property type="evidence" value="ECO:0007669"/>
    <property type="project" value="UniProtKB-ARBA"/>
</dbReference>
<dbReference type="NCBIfam" id="TIGR00099">
    <property type="entry name" value="Cof-subfamily"/>
    <property type="match status" value="1"/>
</dbReference>
<dbReference type="Proteomes" id="UP000649179">
    <property type="component" value="Unassembled WGS sequence"/>
</dbReference>